<evidence type="ECO:0000313" key="1">
    <source>
        <dbReference type="EMBL" id="KAK3700251.1"/>
    </source>
</evidence>
<protein>
    <submittedName>
        <fullName evidence="1">Uncharacterized protein</fullName>
    </submittedName>
</protein>
<name>A0AAE1CJP9_9GAST</name>
<accession>A0AAE1CJP9</accession>
<organism evidence="1 2">
    <name type="scientific">Elysia crispata</name>
    <name type="common">lettuce slug</name>
    <dbReference type="NCBI Taxonomy" id="231223"/>
    <lineage>
        <taxon>Eukaryota</taxon>
        <taxon>Metazoa</taxon>
        <taxon>Spiralia</taxon>
        <taxon>Lophotrochozoa</taxon>
        <taxon>Mollusca</taxon>
        <taxon>Gastropoda</taxon>
        <taxon>Heterobranchia</taxon>
        <taxon>Euthyneura</taxon>
        <taxon>Panpulmonata</taxon>
        <taxon>Sacoglossa</taxon>
        <taxon>Placobranchoidea</taxon>
        <taxon>Plakobranchidae</taxon>
        <taxon>Elysia</taxon>
    </lineage>
</organism>
<reference evidence="1" key="1">
    <citation type="journal article" date="2023" name="G3 (Bethesda)">
        <title>A reference genome for the long-term kleptoplast-retaining sea slug Elysia crispata morphotype clarki.</title>
        <authorList>
            <person name="Eastman K.E."/>
            <person name="Pendleton A.L."/>
            <person name="Shaikh M.A."/>
            <person name="Suttiyut T."/>
            <person name="Ogas R."/>
            <person name="Tomko P."/>
            <person name="Gavelis G."/>
            <person name="Widhalm J.R."/>
            <person name="Wisecaver J.H."/>
        </authorList>
    </citation>
    <scope>NUCLEOTIDE SEQUENCE</scope>
    <source>
        <strain evidence="1">ECLA1</strain>
    </source>
</reference>
<gene>
    <name evidence="1" type="ORF">RRG08_033529</name>
</gene>
<proteinExistence type="predicted"/>
<dbReference type="Proteomes" id="UP001283361">
    <property type="component" value="Unassembled WGS sequence"/>
</dbReference>
<sequence>MPIEIHVSSSEMSQILLGTRSECCNAHRQEDVRARSASGGAAVIEQDASGQILTFLLLQYLDNLGLTGTRLRRFFHFISLVKTKQVGADVY</sequence>
<keyword evidence="2" id="KW-1185">Reference proteome</keyword>
<comment type="caution">
    <text evidence="1">The sequence shown here is derived from an EMBL/GenBank/DDBJ whole genome shotgun (WGS) entry which is preliminary data.</text>
</comment>
<dbReference type="AlphaFoldDB" id="A0AAE1CJP9"/>
<dbReference type="EMBL" id="JAWDGP010007919">
    <property type="protein sequence ID" value="KAK3700251.1"/>
    <property type="molecule type" value="Genomic_DNA"/>
</dbReference>
<evidence type="ECO:0000313" key="2">
    <source>
        <dbReference type="Proteomes" id="UP001283361"/>
    </source>
</evidence>